<reference evidence="4" key="1">
    <citation type="submission" date="2015-06" db="EMBL/GenBank/DDBJ databases">
        <authorList>
            <person name="Hoefler B.C."/>
            <person name="Straight P.D."/>
        </authorList>
    </citation>
    <scope>NUCLEOTIDE SEQUENCE</scope>
</reference>
<dbReference type="PANTHER" id="PTHR23347:SF6">
    <property type="entry name" value="FI17904P1"/>
    <property type="match status" value="1"/>
</dbReference>
<sequence>MIYFGLESSNNVKKTKQFSIGRTGSDSTIWIALKRIKRAVSHLPRKTLLLTKIESKKTLGLKMFNDVHLARVSKIQRSADVAKGPAGPKSVGRRFTTPNTKEVHLGNNVTDVVFVSSNTPRAGDIVVTKEIESPDHTQRDNNESDNNISSCSTLDIGKVENLSLQQLESQVRDLMHRLQISEQQRADLQHQLEECNGEKDLCLRRLEVVSAAHECRITEMHCVIAELSKKLRAKQDTVILEENEPDESELSFQEDVSVYNSELNLTNPDAECQTDIVESGAEKSICKSHSTGDNVHCVDLTDQYRINDAVSKGQVEALQEEILHLKAQIALLQSEIANNEISPLEQKQSTGQFASTIVSEDKNSDCDPKRMTQSDVVTSLKPYELLSAPQVPPPVAKIAERVKLKCGSRPIPHKQESKTEKGIPSTEMQDDDIVEQAMTNSYSEISQMDTEMQRLQRKVEHLKMRNTILSLSLDECKEHCEHLYLLCGKYESNAIALQTAVNCSDRAIEAYDVMLALLESKLALMTEKSHSSEESRRAVETVARHLLDRLESEKNICENSLGPWQSTFSIPDKVCIPWTTDDDNRLRYHVSKLKGRRSTVQNTIVNLESPFSDLYEKSLVAIESSRGMVEKVSNTQFDLETAVMMQELLNLREENITLKSRIESTEAENRIANERNSSLEEALQQLQLQLQLQLQITTDASSALFHREQMAENRVSYSESEHVALTEQQLIEALTRESELKSRIQTLIASVTASQLNTDERHVQLQNNIQDLQKSNLNLTQLLEQNKRRYQARVRRLEQRIVEMSFGADKKFIGEKCIANDNCIGRESFTYNAKAQQPQLLKSKNSEELSQSYESQLQIQDIVPETTL</sequence>
<dbReference type="InterPro" id="IPR019536">
    <property type="entry name" value="USHBP1_PDZ-bd"/>
</dbReference>
<dbReference type="AlphaFoldDB" id="A0A0K8V7S4"/>
<keyword evidence="1" id="KW-0175">Coiled coil</keyword>
<evidence type="ECO:0000256" key="2">
    <source>
        <dbReference type="SAM" id="MobiDB-lite"/>
    </source>
</evidence>
<dbReference type="EMBL" id="GDHF01017332">
    <property type="protein sequence ID" value="JAI34982.1"/>
    <property type="molecule type" value="Transcribed_RNA"/>
</dbReference>
<feature type="coiled-coil region" evidence="1">
    <location>
        <begin position="164"/>
        <end position="198"/>
    </location>
</feature>
<protein>
    <submittedName>
        <fullName evidence="4">Colorectal mutant cancer protein</fullName>
    </submittedName>
</protein>
<feature type="coiled-coil region" evidence="1">
    <location>
        <begin position="762"/>
        <end position="800"/>
    </location>
</feature>
<dbReference type="PANTHER" id="PTHR23347">
    <property type="entry name" value="COLORECTAL MUTANT CANCER PROTEIN MCC PROTEIN -RELATED"/>
    <property type="match status" value="1"/>
</dbReference>
<gene>
    <name evidence="4" type="primary">MCC_1</name>
    <name evidence="4" type="ORF">c0_g1_i1</name>
</gene>
<name>A0A0K8V7S4_BACLA</name>
<evidence type="ECO:0000313" key="4">
    <source>
        <dbReference type="EMBL" id="JAI34982.1"/>
    </source>
</evidence>
<feature type="domain" description="Harmonin-binding protein USHBP1 PDZ-binding" evidence="3">
    <location>
        <begin position="454"/>
        <end position="517"/>
    </location>
</feature>
<feature type="compositionally biased region" description="Basic and acidic residues" evidence="2">
    <location>
        <begin position="127"/>
        <end position="142"/>
    </location>
</feature>
<evidence type="ECO:0000259" key="3">
    <source>
        <dbReference type="Pfam" id="PF10506"/>
    </source>
</evidence>
<evidence type="ECO:0000256" key="1">
    <source>
        <dbReference type="SAM" id="Coils"/>
    </source>
</evidence>
<dbReference type="InterPro" id="IPR040171">
    <property type="entry name" value="USBP1-like"/>
</dbReference>
<proteinExistence type="predicted"/>
<organism evidence="4">
    <name type="scientific">Bactrocera latifrons</name>
    <name type="common">Malaysian fruit fly</name>
    <name type="synonym">Chaetodacus latifrons</name>
    <dbReference type="NCBI Taxonomy" id="174628"/>
    <lineage>
        <taxon>Eukaryota</taxon>
        <taxon>Metazoa</taxon>
        <taxon>Ecdysozoa</taxon>
        <taxon>Arthropoda</taxon>
        <taxon>Hexapoda</taxon>
        <taxon>Insecta</taxon>
        <taxon>Pterygota</taxon>
        <taxon>Neoptera</taxon>
        <taxon>Endopterygota</taxon>
        <taxon>Diptera</taxon>
        <taxon>Brachycera</taxon>
        <taxon>Muscomorpha</taxon>
        <taxon>Tephritoidea</taxon>
        <taxon>Tephritidae</taxon>
        <taxon>Bactrocera</taxon>
        <taxon>Bactrocera</taxon>
    </lineage>
</organism>
<dbReference type="GeneID" id="108969812"/>
<feature type="coiled-coil region" evidence="1">
    <location>
        <begin position="648"/>
        <end position="696"/>
    </location>
</feature>
<dbReference type="Pfam" id="PF10506">
    <property type="entry name" value="USHBP1_PDZ-bd"/>
    <property type="match status" value="1"/>
</dbReference>
<feature type="region of interest" description="Disordered" evidence="2">
    <location>
        <begin position="125"/>
        <end position="149"/>
    </location>
</feature>
<dbReference type="OrthoDB" id="6256369at2759"/>
<accession>A0A0K8V7S4</accession>